<organism evidence="1 2">
    <name type="scientific">Koribacter versatilis (strain Ellin345)</name>
    <dbReference type="NCBI Taxonomy" id="204669"/>
    <lineage>
        <taxon>Bacteria</taxon>
        <taxon>Pseudomonadati</taxon>
        <taxon>Acidobacteriota</taxon>
        <taxon>Terriglobia</taxon>
        <taxon>Terriglobales</taxon>
        <taxon>Candidatus Korobacteraceae</taxon>
        <taxon>Candidatus Korobacter</taxon>
    </lineage>
</organism>
<gene>
    <name evidence="1" type="ordered locus">Acid345_2033</name>
</gene>
<sequence length="70" mass="8265">MIAMLPAVHKFIEAHDRYLALDEARTDFPNPRQRELYHIEIMKAYLEVQYRAKVIAGIQYADGMDFADRH</sequence>
<dbReference type="RefSeq" id="WP_011522835.1">
    <property type="nucleotide sequence ID" value="NC_008009.1"/>
</dbReference>
<protein>
    <submittedName>
        <fullName evidence="1">Uncharacterized protein</fullName>
    </submittedName>
</protein>
<proteinExistence type="predicted"/>
<dbReference type="EnsemblBacteria" id="ABF41034">
    <property type="protein sequence ID" value="ABF41034"/>
    <property type="gene ID" value="Acid345_2033"/>
</dbReference>
<dbReference type="KEGG" id="aba:Acid345_2033"/>
<dbReference type="AlphaFoldDB" id="Q1IQ16"/>
<evidence type="ECO:0000313" key="1">
    <source>
        <dbReference type="EMBL" id="ABF41034.1"/>
    </source>
</evidence>
<dbReference type="Proteomes" id="UP000002432">
    <property type="component" value="Chromosome"/>
</dbReference>
<dbReference type="HOGENOM" id="CLU_2752555_0_0_0"/>
<keyword evidence="2" id="KW-1185">Reference proteome</keyword>
<reference evidence="1 2" key="1">
    <citation type="journal article" date="2009" name="Appl. Environ. Microbiol.">
        <title>Three genomes from the phylum Acidobacteria provide insight into the lifestyles of these microorganisms in soils.</title>
        <authorList>
            <person name="Ward N.L."/>
            <person name="Challacombe J.F."/>
            <person name="Janssen P.H."/>
            <person name="Henrissat B."/>
            <person name="Coutinho P.M."/>
            <person name="Wu M."/>
            <person name="Xie G."/>
            <person name="Haft D.H."/>
            <person name="Sait M."/>
            <person name="Badger J."/>
            <person name="Barabote R.D."/>
            <person name="Bradley B."/>
            <person name="Brettin T.S."/>
            <person name="Brinkac L.M."/>
            <person name="Bruce D."/>
            <person name="Creasy T."/>
            <person name="Daugherty S.C."/>
            <person name="Davidsen T.M."/>
            <person name="DeBoy R.T."/>
            <person name="Detter J.C."/>
            <person name="Dodson R.J."/>
            <person name="Durkin A.S."/>
            <person name="Ganapathy A."/>
            <person name="Gwinn-Giglio M."/>
            <person name="Han C.S."/>
            <person name="Khouri H."/>
            <person name="Kiss H."/>
            <person name="Kothari S.P."/>
            <person name="Madupu R."/>
            <person name="Nelson K.E."/>
            <person name="Nelson W.C."/>
            <person name="Paulsen I."/>
            <person name="Penn K."/>
            <person name="Ren Q."/>
            <person name="Rosovitz M.J."/>
            <person name="Selengut J.D."/>
            <person name="Shrivastava S."/>
            <person name="Sullivan S.A."/>
            <person name="Tapia R."/>
            <person name="Thompson L.S."/>
            <person name="Watkins K.L."/>
            <person name="Yang Q."/>
            <person name="Yu C."/>
            <person name="Zafar N."/>
            <person name="Zhou L."/>
            <person name="Kuske C.R."/>
        </authorList>
    </citation>
    <scope>NUCLEOTIDE SEQUENCE [LARGE SCALE GENOMIC DNA]</scope>
    <source>
        <strain evidence="1 2">Ellin345</strain>
    </source>
</reference>
<name>Q1IQ16_KORVE</name>
<evidence type="ECO:0000313" key="2">
    <source>
        <dbReference type="Proteomes" id="UP000002432"/>
    </source>
</evidence>
<dbReference type="STRING" id="204669.Acid345_2033"/>
<accession>Q1IQ16</accession>
<dbReference type="EMBL" id="CP000360">
    <property type="protein sequence ID" value="ABF41034.1"/>
    <property type="molecule type" value="Genomic_DNA"/>
</dbReference>